<gene>
    <name evidence="2" type="ORF">KQX54_011207</name>
</gene>
<comment type="caution">
    <text evidence="2">The sequence shown here is derived from an EMBL/GenBank/DDBJ whole genome shotgun (WGS) entry which is preliminary data.</text>
</comment>
<dbReference type="Proteomes" id="UP000826195">
    <property type="component" value="Unassembled WGS sequence"/>
</dbReference>
<keyword evidence="3" id="KW-1185">Reference proteome</keyword>
<proteinExistence type="predicted"/>
<protein>
    <submittedName>
        <fullName evidence="2">Uncharacterized protein</fullName>
    </submittedName>
</protein>
<evidence type="ECO:0000313" key="2">
    <source>
        <dbReference type="EMBL" id="KAH0564285.1"/>
    </source>
</evidence>
<feature type="compositionally biased region" description="Low complexity" evidence="1">
    <location>
        <begin position="33"/>
        <end position="43"/>
    </location>
</feature>
<evidence type="ECO:0000256" key="1">
    <source>
        <dbReference type="SAM" id="MobiDB-lite"/>
    </source>
</evidence>
<dbReference type="EMBL" id="JAHXZJ010000002">
    <property type="protein sequence ID" value="KAH0564285.1"/>
    <property type="molecule type" value="Genomic_DNA"/>
</dbReference>
<organism evidence="2 3">
    <name type="scientific">Cotesia glomerata</name>
    <name type="common">Lepidopteran parasitic wasp</name>
    <name type="synonym">Apanteles glomeratus</name>
    <dbReference type="NCBI Taxonomy" id="32391"/>
    <lineage>
        <taxon>Eukaryota</taxon>
        <taxon>Metazoa</taxon>
        <taxon>Ecdysozoa</taxon>
        <taxon>Arthropoda</taxon>
        <taxon>Hexapoda</taxon>
        <taxon>Insecta</taxon>
        <taxon>Pterygota</taxon>
        <taxon>Neoptera</taxon>
        <taxon>Endopterygota</taxon>
        <taxon>Hymenoptera</taxon>
        <taxon>Apocrita</taxon>
        <taxon>Ichneumonoidea</taxon>
        <taxon>Braconidae</taxon>
        <taxon>Microgastrinae</taxon>
        <taxon>Cotesia</taxon>
    </lineage>
</organism>
<evidence type="ECO:0000313" key="3">
    <source>
        <dbReference type="Proteomes" id="UP000826195"/>
    </source>
</evidence>
<sequence length="105" mass="11636">MRGAKCMQEATPEAATHGESAKALLAETPLHQTPPASSSSTPPTTFFRFELQLENKTPKVDLMVDYDGVSVYGVLVTTHDSISKSKSQEVDCWCWCWCYILTATY</sequence>
<name>A0AAV7J328_COTGL</name>
<dbReference type="AlphaFoldDB" id="A0AAV7J328"/>
<reference evidence="2 3" key="1">
    <citation type="journal article" date="2021" name="J. Hered.">
        <title>A chromosome-level genome assembly of the parasitoid wasp, Cotesia glomerata (Hymenoptera: Braconidae).</title>
        <authorList>
            <person name="Pinto B.J."/>
            <person name="Weis J.J."/>
            <person name="Gamble T."/>
            <person name="Ode P.J."/>
            <person name="Paul R."/>
            <person name="Zaspel J.M."/>
        </authorList>
    </citation>
    <scope>NUCLEOTIDE SEQUENCE [LARGE SCALE GENOMIC DNA]</scope>
    <source>
        <strain evidence="2">CgM1</strain>
    </source>
</reference>
<feature type="region of interest" description="Disordered" evidence="1">
    <location>
        <begin position="1"/>
        <end position="43"/>
    </location>
</feature>
<accession>A0AAV7J328</accession>